<dbReference type="AlphaFoldDB" id="X0U2A4"/>
<name>X0U2A4_9ZZZZ</name>
<dbReference type="EMBL" id="BARS01019765">
    <property type="protein sequence ID" value="GAF94522.1"/>
    <property type="molecule type" value="Genomic_DNA"/>
</dbReference>
<accession>X0U2A4</accession>
<feature type="non-terminal residue" evidence="1">
    <location>
        <position position="38"/>
    </location>
</feature>
<proteinExistence type="predicted"/>
<reference evidence="1" key="1">
    <citation type="journal article" date="2014" name="Front. Microbiol.">
        <title>High frequency of phylogenetically diverse reductive dehalogenase-homologous genes in deep subseafloor sedimentary metagenomes.</title>
        <authorList>
            <person name="Kawai M."/>
            <person name="Futagami T."/>
            <person name="Toyoda A."/>
            <person name="Takaki Y."/>
            <person name="Nishi S."/>
            <person name="Hori S."/>
            <person name="Arai W."/>
            <person name="Tsubouchi T."/>
            <person name="Morono Y."/>
            <person name="Uchiyama I."/>
            <person name="Ito T."/>
            <person name="Fujiyama A."/>
            <person name="Inagaki F."/>
            <person name="Takami H."/>
        </authorList>
    </citation>
    <scope>NUCLEOTIDE SEQUENCE</scope>
    <source>
        <strain evidence="1">Expedition CK06-06</strain>
    </source>
</reference>
<gene>
    <name evidence="1" type="ORF">S01H1_31974</name>
</gene>
<sequence>MWELEKIITKFEINSSVYAHVKTAHYYAHGLSQFGIPR</sequence>
<evidence type="ECO:0000313" key="1">
    <source>
        <dbReference type="EMBL" id="GAF94522.1"/>
    </source>
</evidence>
<organism evidence="1">
    <name type="scientific">marine sediment metagenome</name>
    <dbReference type="NCBI Taxonomy" id="412755"/>
    <lineage>
        <taxon>unclassified sequences</taxon>
        <taxon>metagenomes</taxon>
        <taxon>ecological metagenomes</taxon>
    </lineage>
</organism>
<protein>
    <submittedName>
        <fullName evidence="1">Uncharacterized protein</fullName>
    </submittedName>
</protein>
<comment type="caution">
    <text evidence="1">The sequence shown here is derived from an EMBL/GenBank/DDBJ whole genome shotgun (WGS) entry which is preliminary data.</text>
</comment>